<keyword evidence="2" id="KW-1003">Cell membrane</keyword>
<dbReference type="PANTHER" id="PTHR33362:SF4">
    <property type="entry name" value="2,3-DIKETO-L-GULONATE TRAP TRANSPORTER LARGE PERMEASE PROTEIN YIAN"/>
    <property type="match status" value="1"/>
</dbReference>
<dbReference type="PATRIC" id="fig|35806.4.peg.4343"/>
<dbReference type="GO" id="GO:0005886">
    <property type="term" value="C:plasma membrane"/>
    <property type="evidence" value="ECO:0007669"/>
    <property type="project" value="UniProtKB-SubCell"/>
</dbReference>
<feature type="transmembrane region" description="Helical" evidence="7">
    <location>
        <begin position="241"/>
        <end position="260"/>
    </location>
</feature>
<dbReference type="PIRSF" id="PIRSF006066">
    <property type="entry name" value="HI0050"/>
    <property type="match status" value="1"/>
</dbReference>
<dbReference type="Pfam" id="PF06808">
    <property type="entry name" value="DctM"/>
    <property type="match status" value="1"/>
</dbReference>
<dbReference type="NCBIfam" id="TIGR00786">
    <property type="entry name" value="dctM"/>
    <property type="match status" value="1"/>
</dbReference>
<keyword evidence="3 7" id="KW-0997">Cell inner membrane</keyword>
<dbReference type="EMBL" id="AP014800">
    <property type="protein sequence ID" value="BAQ71358.1"/>
    <property type="molecule type" value="Genomic_DNA"/>
</dbReference>
<dbReference type="PANTHER" id="PTHR33362">
    <property type="entry name" value="SIALIC ACID TRAP TRANSPORTER PERMEASE PROTEIN SIAT-RELATED"/>
    <property type="match status" value="1"/>
</dbReference>
<dbReference type="eggNOG" id="COG1593">
    <property type="taxonomic scope" value="Bacteria"/>
</dbReference>
<comment type="function">
    <text evidence="7">Part of the tripartite ATP-independent periplasmic (TRAP) transport system.</text>
</comment>
<sequence length="426" mass="44469">MTTILIFVGVLLVTAIAGIPIAFGLMLAGIAMLWQLGMLDWQSIALQMTNSADSFPLLAIPFFLLAGEAMNAGGLSRRLVNLGLALVGHLRGGLGYVAIVTAVLLASLSGSAIADTAVLAGMLVPIMRQSGYPMGRASGLIASGGIIAPVIPPSIGYIVFGVAGNVSITRLFLSGIVPGVAMALALTATWWLMCRREKMATLPRRTGPEIRSALVDAVVAMMLPAIIVGGLKFGIFTPTEAGVVACIYALLAGTVIYREITLGVLYECMLNAVRTTAAVMLLIAAAGITAYAITIAGVPQQLAVLLGPLAQHQTLLMLAIVVIVILVGTALDFIPTLLVLTPVLLPIAKQAGIDPVYFGVIFMMSAAIGLLTPPVGAVLNVVCAVARQQYADVVRGVMPFIVVQVLLLLLLVLFPQIVILPGRWLY</sequence>
<feature type="transmembrane region" description="Helical" evidence="7">
    <location>
        <begin position="272"/>
        <end position="295"/>
    </location>
</feature>
<evidence type="ECO:0000256" key="1">
    <source>
        <dbReference type="ARBA" id="ARBA00004429"/>
    </source>
</evidence>
<evidence type="ECO:0000256" key="2">
    <source>
        <dbReference type="ARBA" id="ARBA00022475"/>
    </source>
</evidence>
<feature type="transmembrane region" description="Helical" evidence="7">
    <location>
        <begin position="397"/>
        <end position="420"/>
    </location>
</feature>
<feature type="transmembrane region" description="Helical" evidence="7">
    <location>
        <begin position="6"/>
        <end position="34"/>
    </location>
</feature>
<keyword evidence="6 7" id="KW-0472">Membrane</keyword>
<dbReference type="Proteomes" id="UP000064912">
    <property type="component" value="Chromosome"/>
</dbReference>
<keyword evidence="4 7" id="KW-0812">Transmembrane</keyword>
<name>A0A0D6B8D6_RHOSU</name>
<evidence type="ECO:0000256" key="4">
    <source>
        <dbReference type="ARBA" id="ARBA00022692"/>
    </source>
</evidence>
<dbReference type="GO" id="GO:0022857">
    <property type="term" value="F:transmembrane transporter activity"/>
    <property type="evidence" value="ECO:0007669"/>
    <property type="project" value="UniProtKB-UniRule"/>
</dbReference>
<evidence type="ECO:0000313" key="9">
    <source>
        <dbReference type="EMBL" id="BAQ71358.1"/>
    </source>
</evidence>
<feature type="transmembrane region" description="Helical" evidence="7">
    <location>
        <begin position="55"/>
        <end position="74"/>
    </location>
</feature>
<evidence type="ECO:0000256" key="7">
    <source>
        <dbReference type="RuleBase" id="RU369079"/>
    </source>
</evidence>
<protein>
    <recommendedName>
        <fullName evidence="7">TRAP transporter large permease protein</fullName>
    </recommendedName>
</protein>
<evidence type="ECO:0000313" key="10">
    <source>
        <dbReference type="Proteomes" id="UP000064912"/>
    </source>
</evidence>
<evidence type="ECO:0000259" key="8">
    <source>
        <dbReference type="Pfam" id="PF06808"/>
    </source>
</evidence>
<feature type="transmembrane region" description="Helical" evidence="7">
    <location>
        <begin position="94"/>
        <end position="127"/>
    </location>
</feature>
<dbReference type="AlphaFoldDB" id="A0A0D6B8D6"/>
<evidence type="ECO:0000256" key="5">
    <source>
        <dbReference type="ARBA" id="ARBA00022989"/>
    </source>
</evidence>
<organism evidence="9 10">
    <name type="scientific">Rhodovulum sulfidophilum</name>
    <name type="common">Rhodobacter sulfidophilus</name>
    <dbReference type="NCBI Taxonomy" id="35806"/>
    <lineage>
        <taxon>Bacteria</taxon>
        <taxon>Pseudomonadati</taxon>
        <taxon>Pseudomonadota</taxon>
        <taxon>Alphaproteobacteria</taxon>
        <taxon>Rhodobacterales</taxon>
        <taxon>Paracoccaceae</taxon>
        <taxon>Rhodovulum</taxon>
    </lineage>
</organism>
<dbReference type="InterPro" id="IPR010656">
    <property type="entry name" value="DctM"/>
</dbReference>
<feature type="transmembrane region" description="Helical" evidence="7">
    <location>
        <begin position="139"/>
        <end position="160"/>
    </location>
</feature>
<dbReference type="KEGG" id="rsu:NHU_04244"/>
<feature type="transmembrane region" description="Helical" evidence="7">
    <location>
        <begin position="213"/>
        <end position="235"/>
    </location>
</feature>
<proteinExistence type="inferred from homology"/>
<feature type="transmembrane region" description="Helical" evidence="7">
    <location>
        <begin position="356"/>
        <end position="377"/>
    </location>
</feature>
<keyword evidence="5 7" id="KW-1133">Transmembrane helix</keyword>
<feature type="domain" description="TRAP C4-dicarboxylate transport system permease DctM subunit" evidence="8">
    <location>
        <begin position="8"/>
        <end position="417"/>
    </location>
</feature>
<keyword evidence="7" id="KW-0813">Transport</keyword>
<comment type="subcellular location">
    <subcellularLocation>
        <location evidence="1 7">Cell inner membrane</location>
        <topology evidence="1 7">Multi-pass membrane protein</topology>
    </subcellularLocation>
</comment>
<feature type="transmembrane region" description="Helical" evidence="7">
    <location>
        <begin position="172"/>
        <end position="192"/>
    </location>
</feature>
<dbReference type="InterPro" id="IPR004681">
    <property type="entry name" value="TRAP_DctM"/>
</dbReference>
<gene>
    <name evidence="9" type="ORF">NHU_04244</name>
</gene>
<accession>A0A0D6B8D6</accession>
<evidence type="ECO:0000256" key="6">
    <source>
        <dbReference type="ARBA" id="ARBA00023136"/>
    </source>
</evidence>
<comment type="similarity">
    <text evidence="7">Belongs to the TRAP transporter large permease family.</text>
</comment>
<feature type="transmembrane region" description="Helical" evidence="7">
    <location>
        <begin position="315"/>
        <end position="344"/>
    </location>
</feature>
<evidence type="ECO:0000256" key="3">
    <source>
        <dbReference type="ARBA" id="ARBA00022519"/>
    </source>
</evidence>
<reference evidence="9 10" key="1">
    <citation type="submission" date="2015-02" db="EMBL/GenBank/DDBJ databases">
        <title>Genome sequene of Rhodovulum sulfidophilum DSM 2351.</title>
        <authorList>
            <person name="Nagao N."/>
        </authorList>
    </citation>
    <scope>NUCLEOTIDE SEQUENCE [LARGE SCALE GENOMIC DNA]</scope>
    <source>
        <strain evidence="9 10">DSM 2351</strain>
    </source>
</reference>
<comment type="subunit">
    <text evidence="7">The complex comprises the extracytoplasmic solute receptor protein and the two transmembrane proteins.</text>
</comment>